<comment type="caution">
    <text evidence="2">The sequence shown here is derived from an EMBL/GenBank/DDBJ whole genome shotgun (WGS) entry which is preliminary data.</text>
</comment>
<reference evidence="2" key="1">
    <citation type="submission" date="2021-02" db="EMBL/GenBank/DDBJ databases">
        <title>Genome sequence of Rhodospirillales sp. strain TMPK1 isolated from soil.</title>
        <authorList>
            <person name="Nakai R."/>
            <person name="Kusada H."/>
            <person name="Tamaki H."/>
        </authorList>
    </citation>
    <scope>NUCLEOTIDE SEQUENCE</scope>
    <source>
        <strain evidence="2">TMPK1</strain>
    </source>
</reference>
<proteinExistence type="inferred from homology"/>
<dbReference type="Pfam" id="PF03091">
    <property type="entry name" value="CutA1"/>
    <property type="match status" value="1"/>
</dbReference>
<dbReference type="InterPro" id="IPR015867">
    <property type="entry name" value="N-reg_PII/ATP_PRibTrfase_C"/>
</dbReference>
<evidence type="ECO:0000313" key="2">
    <source>
        <dbReference type="EMBL" id="GIL38615.1"/>
    </source>
</evidence>
<dbReference type="SUPFAM" id="SSF54913">
    <property type="entry name" value="GlnB-like"/>
    <property type="match status" value="1"/>
</dbReference>
<dbReference type="RefSeq" id="WP_420241662.1">
    <property type="nucleotide sequence ID" value="NZ_BOPV01000001.1"/>
</dbReference>
<evidence type="ECO:0000256" key="1">
    <source>
        <dbReference type="ARBA" id="ARBA00010169"/>
    </source>
</evidence>
<organism evidence="2 3">
    <name type="scientific">Roseiterribacter gracilis</name>
    <dbReference type="NCBI Taxonomy" id="2812848"/>
    <lineage>
        <taxon>Bacteria</taxon>
        <taxon>Pseudomonadati</taxon>
        <taxon>Pseudomonadota</taxon>
        <taxon>Alphaproteobacteria</taxon>
        <taxon>Rhodospirillales</taxon>
        <taxon>Roseiterribacteraceae</taxon>
        <taxon>Roseiterribacter</taxon>
    </lineage>
</organism>
<dbReference type="InterPro" id="IPR011322">
    <property type="entry name" value="N-reg_PII-like_a/b"/>
</dbReference>
<dbReference type="GO" id="GO:0010038">
    <property type="term" value="P:response to metal ion"/>
    <property type="evidence" value="ECO:0007669"/>
    <property type="project" value="InterPro"/>
</dbReference>
<dbReference type="Proteomes" id="UP000681075">
    <property type="component" value="Unassembled WGS sequence"/>
</dbReference>
<dbReference type="EMBL" id="BOPV01000001">
    <property type="protein sequence ID" value="GIL38615.1"/>
    <property type="molecule type" value="Genomic_DNA"/>
</dbReference>
<dbReference type="GO" id="GO:0005507">
    <property type="term" value="F:copper ion binding"/>
    <property type="evidence" value="ECO:0007669"/>
    <property type="project" value="TreeGrafter"/>
</dbReference>
<evidence type="ECO:0000313" key="3">
    <source>
        <dbReference type="Proteomes" id="UP000681075"/>
    </source>
</evidence>
<keyword evidence="3" id="KW-1185">Reference proteome</keyword>
<name>A0A8S8XBD5_9PROT</name>
<dbReference type="PANTHER" id="PTHR23419">
    <property type="entry name" value="DIVALENT CATION TOLERANCE CUTA-RELATED"/>
    <property type="match status" value="1"/>
</dbReference>
<accession>A0A8S8XBD5</accession>
<comment type="similarity">
    <text evidence="1">Belongs to the CutA family.</text>
</comment>
<sequence length="106" mass="11534">MTAAIFVYVTAPDLAAAEHIGTAIVEEGLAACANLLPGMRSIYRWKGAVERAEEIVLLLKTTPSRFDALEARVRDLHPYETPCVVALPISHGSAPYLDWIVDETSP</sequence>
<dbReference type="InterPro" id="IPR004323">
    <property type="entry name" value="Ion_tolerance_CutA"/>
</dbReference>
<dbReference type="AlphaFoldDB" id="A0A8S8XBD5"/>
<protein>
    <submittedName>
        <fullName evidence="2">Divalent-cation tolerance protein CutA</fullName>
    </submittedName>
</protein>
<gene>
    <name evidence="2" type="primary">cutA</name>
    <name evidence="2" type="ORF">TMPK1_08520</name>
</gene>
<dbReference type="Gene3D" id="3.30.70.120">
    <property type="match status" value="1"/>
</dbReference>
<dbReference type="PANTHER" id="PTHR23419:SF8">
    <property type="entry name" value="FI09726P"/>
    <property type="match status" value="1"/>
</dbReference>